<evidence type="ECO:0000313" key="4">
    <source>
        <dbReference type="EMBL" id="ORA66561.1"/>
    </source>
</evidence>
<organism evidence="4 5">
    <name type="scientific">Mycolicibacterium insubricum</name>
    <dbReference type="NCBI Taxonomy" id="444597"/>
    <lineage>
        <taxon>Bacteria</taxon>
        <taxon>Bacillati</taxon>
        <taxon>Actinomycetota</taxon>
        <taxon>Actinomycetes</taxon>
        <taxon>Mycobacteriales</taxon>
        <taxon>Mycobacteriaceae</taxon>
        <taxon>Mycolicibacterium</taxon>
    </lineage>
</organism>
<evidence type="ECO:0000259" key="3">
    <source>
        <dbReference type="SMART" id="SM00894"/>
    </source>
</evidence>
<dbReference type="SMART" id="SM00894">
    <property type="entry name" value="Excalibur"/>
    <property type="match status" value="1"/>
</dbReference>
<name>A0A1X0D2E1_9MYCO</name>
<dbReference type="InterPro" id="IPR008613">
    <property type="entry name" value="Excalibur_Ca-bd_domain"/>
</dbReference>
<keyword evidence="2" id="KW-0732">Signal</keyword>
<dbReference type="AlphaFoldDB" id="A0A1X0D2E1"/>
<proteinExistence type="predicted"/>
<feature type="compositionally biased region" description="Basic and acidic residues" evidence="1">
    <location>
        <begin position="50"/>
        <end position="66"/>
    </location>
</feature>
<accession>A0A1X0D2E1</accession>
<gene>
    <name evidence="4" type="ORF">BST26_16995</name>
</gene>
<evidence type="ECO:0000313" key="5">
    <source>
        <dbReference type="Proteomes" id="UP000192801"/>
    </source>
</evidence>
<dbReference type="STRING" id="444597.BST26_16995"/>
<sequence>MVVIRVLLCAAAIAIAGTGLAPAAVAAPYKNCTEARKAGDVNIPSTSDKYGPHLDRDGDGIACESR</sequence>
<comment type="caution">
    <text evidence="4">The sequence shown here is derived from an EMBL/GenBank/DDBJ whole genome shotgun (WGS) entry which is preliminary data.</text>
</comment>
<feature type="domain" description="Excalibur calcium-binding" evidence="3">
    <location>
        <begin position="28"/>
        <end position="64"/>
    </location>
</feature>
<protein>
    <submittedName>
        <fullName evidence="4">Calcium-binding protein</fullName>
    </submittedName>
</protein>
<evidence type="ECO:0000256" key="2">
    <source>
        <dbReference type="SAM" id="SignalP"/>
    </source>
</evidence>
<feature type="chain" id="PRO_5012823321" evidence="2">
    <location>
        <begin position="27"/>
        <end position="66"/>
    </location>
</feature>
<feature type="region of interest" description="Disordered" evidence="1">
    <location>
        <begin position="40"/>
        <end position="66"/>
    </location>
</feature>
<reference evidence="4" key="1">
    <citation type="submission" date="2016-12" db="EMBL/GenBank/DDBJ databases">
        <title>The new phylogeny of genus Mycobacterium.</title>
        <authorList>
            <person name="Tortoli E."/>
            <person name="Trovato A."/>
            <person name="Cirillo D.M."/>
        </authorList>
    </citation>
    <scope>NUCLEOTIDE SEQUENCE [LARGE SCALE GENOMIC DNA]</scope>
    <source>
        <strain evidence="4">DSM 45130</strain>
    </source>
</reference>
<keyword evidence="5" id="KW-1185">Reference proteome</keyword>
<dbReference type="Pfam" id="PF05901">
    <property type="entry name" value="Excalibur"/>
    <property type="match status" value="1"/>
</dbReference>
<dbReference type="EMBL" id="MVHS01000050">
    <property type="protein sequence ID" value="ORA66561.1"/>
    <property type="molecule type" value="Genomic_DNA"/>
</dbReference>
<evidence type="ECO:0000256" key="1">
    <source>
        <dbReference type="SAM" id="MobiDB-lite"/>
    </source>
</evidence>
<feature type="signal peptide" evidence="2">
    <location>
        <begin position="1"/>
        <end position="26"/>
    </location>
</feature>
<dbReference type="Proteomes" id="UP000192801">
    <property type="component" value="Unassembled WGS sequence"/>
</dbReference>